<name>A0ABD3GG06_9MARC</name>
<dbReference type="EMBL" id="JBJQOH010000007">
    <property type="protein sequence ID" value="KAL3678118.1"/>
    <property type="molecule type" value="Genomic_DNA"/>
</dbReference>
<feature type="region of interest" description="Disordered" evidence="1">
    <location>
        <begin position="51"/>
        <end position="162"/>
    </location>
</feature>
<dbReference type="AlphaFoldDB" id="A0ABD3GG06"/>
<organism evidence="2 3">
    <name type="scientific">Riccia sorocarpa</name>
    <dbReference type="NCBI Taxonomy" id="122646"/>
    <lineage>
        <taxon>Eukaryota</taxon>
        <taxon>Viridiplantae</taxon>
        <taxon>Streptophyta</taxon>
        <taxon>Embryophyta</taxon>
        <taxon>Marchantiophyta</taxon>
        <taxon>Marchantiopsida</taxon>
        <taxon>Marchantiidae</taxon>
        <taxon>Marchantiales</taxon>
        <taxon>Ricciaceae</taxon>
        <taxon>Riccia</taxon>
    </lineage>
</organism>
<protein>
    <submittedName>
        <fullName evidence="2">Uncharacterized protein</fullName>
    </submittedName>
</protein>
<proteinExistence type="predicted"/>
<feature type="compositionally biased region" description="Basic and acidic residues" evidence="1">
    <location>
        <begin position="94"/>
        <end position="104"/>
    </location>
</feature>
<dbReference type="Proteomes" id="UP001633002">
    <property type="component" value="Unassembled WGS sequence"/>
</dbReference>
<reference evidence="2 3" key="1">
    <citation type="submission" date="2024-09" db="EMBL/GenBank/DDBJ databases">
        <title>Chromosome-scale assembly of Riccia sorocarpa.</title>
        <authorList>
            <person name="Paukszto L."/>
        </authorList>
    </citation>
    <scope>NUCLEOTIDE SEQUENCE [LARGE SCALE GENOMIC DNA]</scope>
    <source>
        <strain evidence="2">LP-2024</strain>
        <tissue evidence="2">Aerial parts of the thallus</tissue>
    </source>
</reference>
<keyword evidence="3" id="KW-1185">Reference proteome</keyword>
<sequence>MTLNLYLPHPELGSKKKSVALVVVDDDDDSMDDEDFFKKVTTGKVETQRLWEENKKKNTKGKEKVVQTAPLKKSDNSITAPREKLLGSSIHAETALRSREVEKLPKKHPHAHEKIAPTPPPHAAPALVGEDSSYGDDDHSSSDNETSDAEPLSDAPVLYEAH</sequence>
<comment type="caution">
    <text evidence="2">The sequence shown here is derived from an EMBL/GenBank/DDBJ whole genome shotgun (WGS) entry which is preliminary data.</text>
</comment>
<evidence type="ECO:0000313" key="2">
    <source>
        <dbReference type="EMBL" id="KAL3678118.1"/>
    </source>
</evidence>
<gene>
    <name evidence="2" type="ORF">R1sor_021074</name>
</gene>
<evidence type="ECO:0000313" key="3">
    <source>
        <dbReference type="Proteomes" id="UP001633002"/>
    </source>
</evidence>
<accession>A0ABD3GG06</accession>
<feature type="compositionally biased region" description="Basic and acidic residues" evidence="1">
    <location>
        <begin position="51"/>
        <end position="65"/>
    </location>
</feature>
<evidence type="ECO:0000256" key="1">
    <source>
        <dbReference type="SAM" id="MobiDB-lite"/>
    </source>
</evidence>